<evidence type="ECO:0000313" key="4">
    <source>
        <dbReference type="Proteomes" id="UP000051660"/>
    </source>
</evidence>
<protein>
    <recommendedName>
        <fullName evidence="2">PD-(D/E)XK nuclease-like domain-containing protein</fullName>
    </recommendedName>
</protein>
<feature type="region of interest" description="Disordered" evidence="1">
    <location>
        <begin position="367"/>
        <end position="386"/>
    </location>
</feature>
<proteinExistence type="predicted"/>
<feature type="region of interest" description="Disordered" evidence="1">
    <location>
        <begin position="1"/>
        <end position="31"/>
    </location>
</feature>
<evidence type="ECO:0000256" key="1">
    <source>
        <dbReference type="SAM" id="MobiDB-lite"/>
    </source>
</evidence>
<dbReference type="AlphaFoldDB" id="A0A0R3N8A9"/>
<sequence length="414" mass="45828">MTGTVADAPAKSTSTIARHQTRRAPREKDGKPAFIQIARTPLIPEKILRDHGAFCVIDTRFRAAARLLQCLWLREHDIPAGSSDAGDTFDGPAAFGNILSPDAAYAGRNFLSPAIHRLALQEWLMCEEDAAIDEERLLGNSLSSMPLVFNMFGPMALDRKLATAVFRELLPGFVRSVERIRFEHSPGRRDERFLADRTAFDLAVHVTTPSGEPGTLFIEVKYSESMEGPAARMRDRYNEASKEVRLYDNPDSLILRSAPVDQIWREGMLAQLAVDNGITPRAIFLAIGPKLNRRVQGVFRVYQGELLDADRQDADRVPFIPLTLETVIEAIVTAGATDHAQVLWNRYCDFERVYRLSLQQLTGDAARAPANKSAQHHQPAALPPTRRALAATPALRTRAASSRPCGAATKREAV</sequence>
<dbReference type="Pfam" id="PF20796">
    <property type="entry name" value="PDDEXK_13"/>
    <property type="match status" value="1"/>
</dbReference>
<dbReference type="Proteomes" id="UP000051660">
    <property type="component" value="Unassembled WGS sequence"/>
</dbReference>
<dbReference type="EMBL" id="LLYB01000047">
    <property type="protein sequence ID" value="KRR26213.1"/>
    <property type="molecule type" value="Genomic_DNA"/>
</dbReference>
<evidence type="ECO:0000313" key="3">
    <source>
        <dbReference type="EMBL" id="KRR26213.1"/>
    </source>
</evidence>
<reference evidence="3 4" key="1">
    <citation type="submission" date="2014-03" db="EMBL/GenBank/DDBJ databases">
        <title>Bradyrhizobium valentinum sp. nov., isolated from effective nodules of Lupinus mariae-josephae, a lupine endemic of basic-lime soils in Eastern Spain.</title>
        <authorList>
            <person name="Duran D."/>
            <person name="Rey L."/>
            <person name="Navarro A."/>
            <person name="Busquets A."/>
            <person name="Imperial J."/>
            <person name="Ruiz-Argueso T."/>
        </authorList>
    </citation>
    <scope>NUCLEOTIDE SEQUENCE [LARGE SCALE GENOMIC DNA]</scope>
    <source>
        <strain evidence="3 4">CCBAU 23086</strain>
    </source>
</reference>
<feature type="domain" description="PD-(D/E)XK nuclease-like" evidence="2">
    <location>
        <begin position="58"/>
        <end position="349"/>
    </location>
</feature>
<comment type="caution">
    <text evidence="3">The sequence shown here is derived from an EMBL/GenBank/DDBJ whole genome shotgun (WGS) entry which is preliminary data.</text>
</comment>
<gene>
    <name evidence="3" type="ORF">CQ14_21290</name>
</gene>
<name>A0A0R3N8A9_9BRAD</name>
<dbReference type="InterPro" id="IPR048822">
    <property type="entry name" value="PDDEXK_13"/>
</dbReference>
<organism evidence="3 4">
    <name type="scientific">Bradyrhizobium lablabi</name>
    <dbReference type="NCBI Taxonomy" id="722472"/>
    <lineage>
        <taxon>Bacteria</taxon>
        <taxon>Pseudomonadati</taxon>
        <taxon>Pseudomonadota</taxon>
        <taxon>Alphaproteobacteria</taxon>
        <taxon>Hyphomicrobiales</taxon>
        <taxon>Nitrobacteraceae</taxon>
        <taxon>Bradyrhizobium</taxon>
    </lineage>
</organism>
<accession>A0A0R3N8A9</accession>
<evidence type="ECO:0000259" key="2">
    <source>
        <dbReference type="Pfam" id="PF20796"/>
    </source>
</evidence>